<evidence type="ECO:0000256" key="2">
    <source>
        <dbReference type="ARBA" id="ARBA00022723"/>
    </source>
</evidence>
<dbReference type="Gene3D" id="3.90.1590.10">
    <property type="entry name" value="glutathione-dependent formaldehyde- activating enzyme (gfa)"/>
    <property type="match status" value="1"/>
</dbReference>
<dbReference type="OrthoDB" id="9985472at2759"/>
<dbReference type="Proteomes" id="UP000224080">
    <property type="component" value="Unassembled WGS sequence"/>
</dbReference>
<accession>A0A2B7WLU9</accession>
<evidence type="ECO:0000313" key="7">
    <source>
        <dbReference type="Proteomes" id="UP000224080"/>
    </source>
</evidence>
<dbReference type="GO" id="GO:0016846">
    <property type="term" value="F:carbon-sulfur lyase activity"/>
    <property type="evidence" value="ECO:0007669"/>
    <property type="project" value="InterPro"/>
</dbReference>
<comment type="caution">
    <text evidence="6">The sequence shown here is derived from an EMBL/GenBank/DDBJ whole genome shotgun (WGS) entry which is preliminary data.</text>
</comment>
<comment type="similarity">
    <text evidence="1">Belongs to the Gfa family.</text>
</comment>
<dbReference type="SUPFAM" id="SSF51316">
    <property type="entry name" value="Mss4-like"/>
    <property type="match status" value="1"/>
</dbReference>
<keyword evidence="4" id="KW-0456">Lyase</keyword>
<dbReference type="PANTHER" id="PTHR33337">
    <property type="entry name" value="GFA DOMAIN-CONTAINING PROTEIN"/>
    <property type="match status" value="1"/>
</dbReference>
<evidence type="ECO:0000256" key="1">
    <source>
        <dbReference type="ARBA" id="ARBA00005495"/>
    </source>
</evidence>
<dbReference type="Pfam" id="PF04828">
    <property type="entry name" value="GFA"/>
    <property type="match status" value="1"/>
</dbReference>
<evidence type="ECO:0000259" key="5">
    <source>
        <dbReference type="Pfam" id="PF04828"/>
    </source>
</evidence>
<dbReference type="GO" id="GO:0046872">
    <property type="term" value="F:metal ion binding"/>
    <property type="evidence" value="ECO:0007669"/>
    <property type="project" value="UniProtKB-KW"/>
</dbReference>
<dbReference type="PANTHER" id="PTHR33337:SF33">
    <property type="entry name" value="CENP-V_GFA DOMAIN-CONTAINING PROTEIN"/>
    <property type="match status" value="1"/>
</dbReference>
<proteinExistence type="inferred from homology"/>
<keyword evidence="2" id="KW-0479">Metal-binding</keyword>
<reference evidence="6 7" key="1">
    <citation type="submission" date="2017-10" db="EMBL/GenBank/DDBJ databases">
        <title>Comparative genomics in systemic dimorphic fungi from Ajellomycetaceae.</title>
        <authorList>
            <person name="Munoz J.F."/>
            <person name="Mcewen J.G."/>
            <person name="Clay O.K."/>
            <person name="Cuomo C.A."/>
        </authorList>
    </citation>
    <scope>NUCLEOTIDE SEQUENCE [LARGE SCALE GENOMIC DNA]</scope>
    <source>
        <strain evidence="6 7">UAMH130</strain>
    </source>
</reference>
<keyword evidence="3" id="KW-0862">Zinc</keyword>
<evidence type="ECO:0000313" key="6">
    <source>
        <dbReference type="EMBL" id="PGG97576.1"/>
    </source>
</evidence>
<name>A0A2B7WLU9_9EURO</name>
<dbReference type="EMBL" id="PDNC01000140">
    <property type="protein sequence ID" value="PGG97576.1"/>
    <property type="molecule type" value="Genomic_DNA"/>
</dbReference>
<organism evidence="6 7">
    <name type="scientific">Blastomyces parvus</name>
    <dbReference type="NCBI Taxonomy" id="2060905"/>
    <lineage>
        <taxon>Eukaryota</taxon>
        <taxon>Fungi</taxon>
        <taxon>Dikarya</taxon>
        <taxon>Ascomycota</taxon>
        <taxon>Pezizomycotina</taxon>
        <taxon>Eurotiomycetes</taxon>
        <taxon>Eurotiomycetidae</taxon>
        <taxon>Onygenales</taxon>
        <taxon>Ajellomycetaceae</taxon>
        <taxon>Blastomyces</taxon>
    </lineage>
</organism>
<evidence type="ECO:0000256" key="3">
    <source>
        <dbReference type="ARBA" id="ARBA00022833"/>
    </source>
</evidence>
<dbReference type="InterPro" id="IPR011057">
    <property type="entry name" value="Mss4-like_sf"/>
</dbReference>
<dbReference type="InterPro" id="IPR006913">
    <property type="entry name" value="CENP-V/GFA"/>
</dbReference>
<feature type="domain" description="CENP-V/GFA" evidence="5">
    <location>
        <begin position="32"/>
        <end position="122"/>
    </location>
</feature>
<gene>
    <name evidence="6" type="ORF">GX51_07271</name>
</gene>
<protein>
    <recommendedName>
        <fullName evidence="5">CENP-V/GFA domain-containing protein</fullName>
    </recommendedName>
</protein>
<sequence>MQSSPTPNPNGAPICPLLSLHIPQAKKYRPGCQRETGSAFVLNILIEADRVALLQEDTDKSNIEVISTPSASGYGQQISRCKNCHVAVWSTYGGSGPVVRFVRAGTLDQPSLVSPDVHIYTTTKAPWLIFPDNVPVLEEFYVLDQAWPEESLARRRAFMPLVEEYRQQRAAGNA</sequence>
<dbReference type="AlphaFoldDB" id="A0A2B7WLU9"/>
<keyword evidence="7" id="KW-1185">Reference proteome</keyword>
<evidence type="ECO:0000256" key="4">
    <source>
        <dbReference type="ARBA" id="ARBA00023239"/>
    </source>
</evidence>